<dbReference type="EMBL" id="AZMV01000003">
    <property type="protein sequence ID" value="ETY71695.1"/>
    <property type="molecule type" value="Genomic_DNA"/>
</dbReference>
<dbReference type="eggNOG" id="ENOG5031QW0">
    <property type="taxonomic scope" value="Bacteria"/>
</dbReference>
<dbReference type="GeneID" id="97501398"/>
<evidence type="ECO:0000313" key="1">
    <source>
        <dbReference type="EMBL" id="ETY71695.1"/>
    </source>
</evidence>
<name>W4NAK4_9BIFI</name>
<dbReference type="AlphaFoldDB" id="W4NAK4"/>
<dbReference type="PATRIC" id="fig|1435051.3.peg.767"/>
<keyword evidence="2" id="KW-1185">Reference proteome</keyword>
<dbReference type="RefSeq" id="WP_034875099.1">
    <property type="nucleotide sequence ID" value="NZ_AZMV01000003.1"/>
</dbReference>
<evidence type="ECO:0000313" key="2">
    <source>
        <dbReference type="Proteomes" id="UP000019155"/>
    </source>
</evidence>
<protein>
    <submittedName>
        <fullName evidence="1">Uncharacterized protein</fullName>
    </submittedName>
</protein>
<comment type="caution">
    <text evidence="1">The sequence shown here is derived from an EMBL/GenBank/DDBJ whole genome shotgun (WGS) entry which is preliminary data.</text>
</comment>
<organism evidence="1 2">
    <name type="scientific">Bifidobacterium moukalabense DSM 27321</name>
    <dbReference type="NCBI Taxonomy" id="1435051"/>
    <lineage>
        <taxon>Bacteria</taxon>
        <taxon>Bacillati</taxon>
        <taxon>Actinomycetota</taxon>
        <taxon>Actinomycetes</taxon>
        <taxon>Bifidobacteriales</taxon>
        <taxon>Bifidobacteriaceae</taxon>
        <taxon>Bifidobacterium</taxon>
    </lineage>
</organism>
<dbReference type="Proteomes" id="UP000019155">
    <property type="component" value="Unassembled WGS sequence"/>
</dbReference>
<proteinExistence type="predicted"/>
<reference evidence="1 2" key="1">
    <citation type="journal article" date="2014" name="Genome Announc.">
        <title>The Genome Sequence of Bifidobacterium moukalabense DSM 27321 Highlights the Close Phylogenetic Relatedness with the Bifidobacterium dentium Taxon.</title>
        <authorList>
            <person name="Lugli G.A."/>
            <person name="Duranti S."/>
            <person name="Milani C."/>
            <person name="Turroni F."/>
            <person name="Viappiani A."/>
            <person name="Mangifesta M."/>
            <person name="van Sinderen D."/>
            <person name="Ventura M."/>
        </authorList>
    </citation>
    <scope>NUCLEOTIDE SEQUENCE [LARGE SCALE GENOMIC DNA]</scope>
    <source>
        <strain evidence="1 2">DSM 27321</strain>
    </source>
</reference>
<accession>W4NAK4</accession>
<dbReference type="STRING" id="1435051.BMOU_0774"/>
<dbReference type="OrthoDB" id="3237830at2"/>
<sequence length="108" mass="11954">MTSKFTVSEDWMRKNVLANPTVTAALNAKARRLAPIVKRIALKEGDQRYAASVRVIQGQRPGSKSPSHIQRPYARVMIGDENATAKEYGDGKLPKKGFLRRAIAEMGD</sequence>
<gene>
    <name evidence="1" type="ORF">BMOU_0774</name>
</gene>